<protein>
    <recommendedName>
        <fullName evidence="2">site-specific DNA-methyltransferase (adenine-specific)</fullName>
        <ecNumber evidence="2">2.1.1.72</ecNumber>
    </recommendedName>
</protein>
<dbReference type="Proteomes" id="UP000001418">
    <property type="component" value="Chromosome"/>
</dbReference>
<dbReference type="KEGG" id="mga:MGA_0537"/>
<dbReference type="PROSITE" id="PS00092">
    <property type="entry name" value="N6_MTASE"/>
    <property type="match status" value="1"/>
</dbReference>
<evidence type="ECO:0000256" key="5">
    <source>
        <dbReference type="ARBA" id="ARBA00022691"/>
    </source>
</evidence>
<evidence type="ECO:0000256" key="8">
    <source>
        <dbReference type="SAM" id="Coils"/>
    </source>
</evidence>
<keyword evidence="6" id="KW-0680">Restriction system</keyword>
<dbReference type="RefSeq" id="WP_011113943.1">
    <property type="nucleotide sequence ID" value="NC_004829.2"/>
</dbReference>
<evidence type="ECO:0000256" key="6">
    <source>
        <dbReference type="ARBA" id="ARBA00022747"/>
    </source>
</evidence>
<keyword evidence="3 11" id="KW-0489">Methyltransferase</keyword>
<dbReference type="GO" id="GO:0032259">
    <property type="term" value="P:methylation"/>
    <property type="evidence" value="ECO:0007669"/>
    <property type="project" value="UniProtKB-KW"/>
</dbReference>
<keyword evidence="5" id="KW-0949">S-adenosyl-L-methionine</keyword>
<dbReference type="GO" id="GO:0009007">
    <property type="term" value="F:site-specific DNA-methyltransferase (adenine-specific) activity"/>
    <property type="evidence" value="ECO:0007669"/>
    <property type="project" value="UniProtKB-EC"/>
</dbReference>
<evidence type="ECO:0000259" key="9">
    <source>
        <dbReference type="Pfam" id="PF02384"/>
    </source>
</evidence>
<keyword evidence="12" id="KW-1185">Reference proteome</keyword>
<gene>
    <name evidence="11" type="primary">hsdM</name>
    <name evidence="11" type="ORF">MGA_0537</name>
</gene>
<dbReference type="REBASE" id="7179">
    <property type="entry name" value="M.MgaRORF537P"/>
</dbReference>
<reference evidence="11 12" key="1">
    <citation type="journal article" date="2003" name="Microbiology">
        <title>The complete genome sequence of the avian pathogen Mycoplasma gallisepticum strain R(low).</title>
        <authorList>
            <person name="Papazisi L."/>
            <person name="Gorton T.S."/>
            <person name="Kutish G."/>
            <person name="Markham P.F."/>
            <person name="Browning G.F."/>
            <person name="Nguyen D.K."/>
            <person name="Swartzell S."/>
            <person name="Madan A."/>
            <person name="Mahairas G."/>
            <person name="Geary S.J."/>
        </authorList>
    </citation>
    <scope>NUCLEOTIDE SEQUENCE [LARGE SCALE GENOMIC DNA]</scope>
    <source>
        <strain evidence="12">R(low / passage 15 / clone 2)</strain>
    </source>
</reference>
<evidence type="ECO:0000256" key="2">
    <source>
        <dbReference type="ARBA" id="ARBA00011900"/>
    </source>
</evidence>
<dbReference type="GO" id="GO:0009307">
    <property type="term" value="P:DNA restriction-modification system"/>
    <property type="evidence" value="ECO:0007669"/>
    <property type="project" value="UniProtKB-KW"/>
</dbReference>
<comment type="catalytic activity">
    <reaction evidence="7">
        <text>a 2'-deoxyadenosine in DNA + S-adenosyl-L-methionine = an N(6)-methyl-2'-deoxyadenosine in DNA + S-adenosyl-L-homocysteine + H(+)</text>
        <dbReference type="Rhea" id="RHEA:15197"/>
        <dbReference type="Rhea" id="RHEA-COMP:12418"/>
        <dbReference type="Rhea" id="RHEA-COMP:12419"/>
        <dbReference type="ChEBI" id="CHEBI:15378"/>
        <dbReference type="ChEBI" id="CHEBI:57856"/>
        <dbReference type="ChEBI" id="CHEBI:59789"/>
        <dbReference type="ChEBI" id="CHEBI:90615"/>
        <dbReference type="ChEBI" id="CHEBI:90616"/>
        <dbReference type="EC" id="2.1.1.72"/>
    </reaction>
</comment>
<evidence type="ECO:0000256" key="4">
    <source>
        <dbReference type="ARBA" id="ARBA00022679"/>
    </source>
</evidence>
<evidence type="ECO:0000256" key="7">
    <source>
        <dbReference type="ARBA" id="ARBA00047942"/>
    </source>
</evidence>
<dbReference type="InterPro" id="IPR029063">
    <property type="entry name" value="SAM-dependent_MTases_sf"/>
</dbReference>
<dbReference type="Gene3D" id="1.20.1260.30">
    <property type="match status" value="1"/>
</dbReference>
<dbReference type="EC" id="2.1.1.72" evidence="2"/>
<comment type="similarity">
    <text evidence="1">Belongs to the N(4)/N(6)-methyltransferase family.</text>
</comment>
<dbReference type="EMBL" id="AE015450">
    <property type="protein sequence ID" value="AAP57032.2"/>
    <property type="molecule type" value="Genomic_DNA"/>
</dbReference>
<dbReference type="PANTHER" id="PTHR42933:SF1">
    <property type="entry name" value="SITE-SPECIFIC DNA-METHYLTRANSFERASE (ADENINE-SPECIFIC)"/>
    <property type="match status" value="1"/>
</dbReference>
<keyword evidence="4 11" id="KW-0808">Transferase</keyword>
<name>Q7NAH5_MYCGA</name>
<dbReference type="PRINTS" id="PR00507">
    <property type="entry name" value="N12N6MTFRASE"/>
</dbReference>
<evidence type="ECO:0000313" key="12">
    <source>
        <dbReference type="Proteomes" id="UP000001418"/>
    </source>
</evidence>
<dbReference type="NCBIfam" id="TIGR00497">
    <property type="entry name" value="hsdM"/>
    <property type="match status" value="1"/>
</dbReference>
<proteinExistence type="inferred from homology"/>
<dbReference type="PATRIC" id="fig|233150.7.peg.762"/>
<dbReference type="Pfam" id="PF12161">
    <property type="entry name" value="HsdM_N"/>
    <property type="match status" value="1"/>
</dbReference>
<dbReference type="Gene3D" id="3.40.50.150">
    <property type="entry name" value="Vaccinia Virus protein VP39"/>
    <property type="match status" value="1"/>
</dbReference>
<evidence type="ECO:0000259" key="10">
    <source>
        <dbReference type="Pfam" id="PF12161"/>
    </source>
</evidence>
<dbReference type="InterPro" id="IPR038333">
    <property type="entry name" value="T1MK-like_N_sf"/>
</dbReference>
<dbReference type="InterPro" id="IPR022749">
    <property type="entry name" value="D12N6_MeTrfase_N"/>
</dbReference>
<evidence type="ECO:0000256" key="1">
    <source>
        <dbReference type="ARBA" id="ARBA00006594"/>
    </source>
</evidence>
<dbReference type="InterPro" id="IPR051537">
    <property type="entry name" value="DNA_Adenine_Mtase"/>
</dbReference>
<evidence type="ECO:0000256" key="3">
    <source>
        <dbReference type="ARBA" id="ARBA00022603"/>
    </source>
</evidence>
<dbReference type="GO" id="GO:0003677">
    <property type="term" value="F:DNA binding"/>
    <property type="evidence" value="ECO:0007669"/>
    <property type="project" value="InterPro"/>
</dbReference>
<dbReference type="AlphaFoldDB" id="Q7NAH5"/>
<dbReference type="PANTHER" id="PTHR42933">
    <property type="entry name" value="SLR6095 PROTEIN"/>
    <property type="match status" value="1"/>
</dbReference>
<dbReference type="HOGENOM" id="CLU_013049_6_1_14"/>
<evidence type="ECO:0000313" key="11">
    <source>
        <dbReference type="EMBL" id="AAP57032.2"/>
    </source>
</evidence>
<dbReference type="SUPFAM" id="SSF53335">
    <property type="entry name" value="S-adenosyl-L-methionine-dependent methyltransferases"/>
    <property type="match status" value="1"/>
</dbReference>
<dbReference type="Pfam" id="PF02384">
    <property type="entry name" value="N6_Mtase"/>
    <property type="match status" value="1"/>
</dbReference>
<feature type="coiled-coil region" evidence="8">
    <location>
        <begin position="682"/>
        <end position="712"/>
    </location>
</feature>
<organism evidence="11 12">
    <name type="scientific">Mycoplasmoides gallisepticum (strain R(low / passage 15 / clone 2))</name>
    <name type="common">Mycoplasma gallisepticum</name>
    <dbReference type="NCBI Taxonomy" id="710127"/>
    <lineage>
        <taxon>Bacteria</taxon>
        <taxon>Bacillati</taxon>
        <taxon>Mycoplasmatota</taxon>
        <taxon>Mycoplasmoidales</taxon>
        <taxon>Mycoplasmoidaceae</taxon>
        <taxon>Mycoplasmoides</taxon>
    </lineage>
</organism>
<dbReference type="InterPro" id="IPR004546">
    <property type="entry name" value="Restrct_endonuc_T1M"/>
</dbReference>
<dbReference type="InterPro" id="IPR002052">
    <property type="entry name" value="DNA_methylase_N6_adenine_CS"/>
</dbReference>
<dbReference type="OrthoDB" id="9814572at2"/>
<accession>Q7NAH5</accession>
<feature type="domain" description="DNA methylase adenine-specific" evidence="9">
    <location>
        <begin position="172"/>
        <end position="482"/>
    </location>
</feature>
<keyword evidence="8" id="KW-0175">Coiled coil</keyword>
<dbReference type="GO" id="GO:0008170">
    <property type="term" value="F:N-methyltransferase activity"/>
    <property type="evidence" value="ECO:0007669"/>
    <property type="project" value="InterPro"/>
</dbReference>
<dbReference type="InterPro" id="IPR003356">
    <property type="entry name" value="DNA_methylase_A-5"/>
</dbReference>
<sequence>MTKQELAREIWAMANEMRGNIEANDYKDYILGFLFYKYLSDKQDEYFASKNVVKDEDKKQYLVALAEADKKGIASIIHKCKKDLGYYIAYENLFSTWIKNYNPGDDLSDKVSTALNSFERSILEKYEESFKDIFKDLQAGIQKLGNTAYERSEAIWNICNLINKIPITSKQDYDILGFVYEYLISMFAANAGKKAGEFYTPHEVSQLMSVIAANHLKGLKNVSIYDPTSGSLLITLGRELKKIDKNVKIQYYAQEVIDTTYNITRMNLLMNDVHSVNMFAKCGDTLKEDWPFVYEEQKYKSKRTDAVVSNPPYSLAWNTENKENDPRFRYGLAPKSKSELAFLLHSLYHLEDHGILTIVLPHGVLFRGGSELQIRQNLISHDHIDAIIGLPSNIFFGTGIPTIIMVLKRSKTKKEKNNVLFIDASKYFTKEGNKNKLQSSDIVRIYDAFSAREDIPGFARVVSHEEIKANEYNLNIPKYIDLVDNGDNHNLYSSIFSGIPHNDIDKLSDFWSTFPTLKKALLNDNGKNYQLKDHDVEKVISNNEEVKKYLSDFNKSLESLRTYFKKSLIDTDLNVIDLYNVYQQFLDKIQSVLKSYKLLDYYQAFQLFDNEWTIIENDLKVIKSADNKNSFDTIRELKEHDSSTISAKADKKLVSKNTTYGIYQTPVIPFEFVTKLKFNNQLEALEINSNKVEEINARLEELLNEVAGYESDVVNNFYKKEENKLNFDEIKKQLKNLSVVAKSQPESVEALLVEALSIDKEKRALNSAIRKAKLQLEKDTIQAYSKLTDEEAKTLLCLKWIDPLITAISKLTKYKIENLASELNRLDKKYIDKLSDLEVQIIQTQNSLIELINQLEGPDLDMEGLNELKKILGKK</sequence>
<feature type="domain" description="N6 adenine-specific DNA methyltransferase N-terminal" evidence="10">
    <location>
        <begin position="6"/>
        <end position="156"/>
    </location>
</feature>